<gene>
    <name evidence="6" type="primary">rplS</name>
    <name evidence="6" type="synonym">rpl19</name>
    <name evidence="8" type="ORF">Cri9333_3996</name>
</gene>
<comment type="similarity">
    <text evidence="2 6 7">Belongs to the bacterial ribosomal protein bL19 family.</text>
</comment>
<dbReference type="PIRSF" id="PIRSF002191">
    <property type="entry name" value="Ribosomal_L19"/>
    <property type="match status" value="1"/>
</dbReference>
<dbReference type="RefSeq" id="WP_015204903.1">
    <property type="nucleotide sequence ID" value="NC_019753.1"/>
</dbReference>
<protein>
    <recommendedName>
        <fullName evidence="5 6">Large ribosomal subunit protein bL19</fullName>
    </recommendedName>
</protein>
<dbReference type="Gene3D" id="2.30.30.790">
    <property type="match status" value="1"/>
</dbReference>
<comment type="function">
    <text evidence="1 6 7">This protein is located at the 30S-50S ribosomal subunit interface and may play a role in the structure and function of the aminoacyl-tRNA binding site.</text>
</comment>
<dbReference type="InterPro" id="IPR008991">
    <property type="entry name" value="Translation_prot_SH3-like_sf"/>
</dbReference>
<evidence type="ECO:0000256" key="3">
    <source>
        <dbReference type="ARBA" id="ARBA00022980"/>
    </source>
</evidence>
<dbReference type="InterPro" id="IPR038657">
    <property type="entry name" value="Ribosomal_bL19_sf"/>
</dbReference>
<dbReference type="FunFam" id="2.30.30.790:FF:000001">
    <property type="entry name" value="50S ribosomal protein L19"/>
    <property type="match status" value="1"/>
</dbReference>
<dbReference type="PROSITE" id="PS01015">
    <property type="entry name" value="RIBOSOMAL_L19"/>
    <property type="match status" value="1"/>
</dbReference>
<dbReference type="NCBIfam" id="TIGR01024">
    <property type="entry name" value="rplS_bact"/>
    <property type="match status" value="1"/>
</dbReference>
<dbReference type="Pfam" id="PF01245">
    <property type="entry name" value="Ribosomal_L19"/>
    <property type="match status" value="1"/>
</dbReference>
<evidence type="ECO:0000256" key="2">
    <source>
        <dbReference type="ARBA" id="ARBA00005781"/>
    </source>
</evidence>
<evidence type="ECO:0000256" key="5">
    <source>
        <dbReference type="ARBA" id="ARBA00035171"/>
    </source>
</evidence>
<sequence length="120" mass="13678">MNAQEIIRSIEAEHLKTDLPTINVGDTVKVGVRVIEGGKQRVQPYEGVVIAQARSGINKSITVRRTFQGVGVERVFLLHSPRIDSIKVLRRGKVRRAKLYYLRDLVGKATRIKQRFDREI</sequence>
<evidence type="ECO:0000256" key="6">
    <source>
        <dbReference type="HAMAP-Rule" id="MF_00402"/>
    </source>
</evidence>
<organism evidence="8 9">
    <name type="scientific">Crinalium epipsammum PCC 9333</name>
    <dbReference type="NCBI Taxonomy" id="1173022"/>
    <lineage>
        <taxon>Bacteria</taxon>
        <taxon>Bacillati</taxon>
        <taxon>Cyanobacteriota</taxon>
        <taxon>Cyanophyceae</taxon>
        <taxon>Gomontiellales</taxon>
        <taxon>Gomontiellaceae</taxon>
        <taxon>Crinalium</taxon>
    </lineage>
</organism>
<dbReference type="PANTHER" id="PTHR15680">
    <property type="entry name" value="RIBOSOMAL PROTEIN L19"/>
    <property type="match status" value="1"/>
</dbReference>
<dbReference type="AlphaFoldDB" id="K9W365"/>
<dbReference type="eggNOG" id="COG0335">
    <property type="taxonomic scope" value="Bacteria"/>
</dbReference>
<dbReference type="InterPro" id="IPR018257">
    <property type="entry name" value="Ribosomal_bL19_CS"/>
</dbReference>
<keyword evidence="3 6" id="KW-0689">Ribosomal protein</keyword>
<dbReference type="HAMAP" id="MF_00402">
    <property type="entry name" value="Ribosomal_bL19"/>
    <property type="match status" value="1"/>
</dbReference>
<evidence type="ECO:0000256" key="1">
    <source>
        <dbReference type="ARBA" id="ARBA00002349"/>
    </source>
</evidence>
<evidence type="ECO:0000256" key="7">
    <source>
        <dbReference type="RuleBase" id="RU000559"/>
    </source>
</evidence>
<keyword evidence="4 6" id="KW-0687">Ribonucleoprotein</keyword>
<dbReference type="GO" id="GO:0006412">
    <property type="term" value="P:translation"/>
    <property type="evidence" value="ECO:0007669"/>
    <property type="project" value="UniProtKB-UniRule"/>
</dbReference>
<reference evidence="8 9" key="1">
    <citation type="submission" date="2012-06" db="EMBL/GenBank/DDBJ databases">
        <title>Finished chromosome of genome of Crinalium epipsammum PCC 9333.</title>
        <authorList>
            <consortium name="US DOE Joint Genome Institute"/>
            <person name="Gugger M."/>
            <person name="Coursin T."/>
            <person name="Rippka R."/>
            <person name="Tandeau De Marsac N."/>
            <person name="Huntemann M."/>
            <person name="Wei C.-L."/>
            <person name="Han J."/>
            <person name="Detter J.C."/>
            <person name="Han C."/>
            <person name="Tapia R."/>
            <person name="Davenport K."/>
            <person name="Daligault H."/>
            <person name="Erkkila T."/>
            <person name="Gu W."/>
            <person name="Munk A.C.C."/>
            <person name="Teshima H."/>
            <person name="Xu Y."/>
            <person name="Chain P."/>
            <person name="Chen A."/>
            <person name="Krypides N."/>
            <person name="Mavromatis K."/>
            <person name="Markowitz V."/>
            <person name="Szeto E."/>
            <person name="Ivanova N."/>
            <person name="Mikhailova N."/>
            <person name="Ovchinnikova G."/>
            <person name="Pagani I."/>
            <person name="Pati A."/>
            <person name="Goodwin L."/>
            <person name="Peters L."/>
            <person name="Pitluck S."/>
            <person name="Woyke T."/>
            <person name="Kerfeld C."/>
        </authorList>
    </citation>
    <scope>NUCLEOTIDE SEQUENCE [LARGE SCALE GENOMIC DNA]</scope>
    <source>
        <strain evidence="8 9">PCC 9333</strain>
    </source>
</reference>
<dbReference type="GO" id="GO:0022625">
    <property type="term" value="C:cytosolic large ribosomal subunit"/>
    <property type="evidence" value="ECO:0007669"/>
    <property type="project" value="TreeGrafter"/>
</dbReference>
<dbReference type="Proteomes" id="UP000010472">
    <property type="component" value="Chromosome"/>
</dbReference>
<dbReference type="InterPro" id="IPR001857">
    <property type="entry name" value="Ribosomal_bL19"/>
</dbReference>
<dbReference type="KEGG" id="cep:Cri9333_3996"/>
<dbReference type="GO" id="GO:0003735">
    <property type="term" value="F:structural constituent of ribosome"/>
    <property type="evidence" value="ECO:0007669"/>
    <property type="project" value="InterPro"/>
</dbReference>
<dbReference type="STRING" id="1173022.Cri9333_3996"/>
<dbReference type="EMBL" id="CP003620">
    <property type="protein sequence ID" value="AFZ14803.1"/>
    <property type="molecule type" value="Genomic_DNA"/>
</dbReference>
<dbReference type="SUPFAM" id="SSF50104">
    <property type="entry name" value="Translation proteins SH3-like domain"/>
    <property type="match status" value="1"/>
</dbReference>
<accession>K9W365</accession>
<dbReference type="HOGENOM" id="CLU_103507_2_0_3"/>
<name>K9W365_9CYAN</name>
<keyword evidence="9" id="KW-1185">Reference proteome</keyword>
<evidence type="ECO:0000313" key="8">
    <source>
        <dbReference type="EMBL" id="AFZ14803.1"/>
    </source>
</evidence>
<evidence type="ECO:0000313" key="9">
    <source>
        <dbReference type="Proteomes" id="UP000010472"/>
    </source>
</evidence>
<dbReference type="OrthoDB" id="9803541at2"/>
<dbReference type="PATRIC" id="fig|1173022.3.peg.4314"/>
<dbReference type="PRINTS" id="PR00061">
    <property type="entry name" value="RIBOSOMALL19"/>
</dbReference>
<proteinExistence type="inferred from homology"/>
<dbReference type="PANTHER" id="PTHR15680:SF9">
    <property type="entry name" value="LARGE RIBOSOMAL SUBUNIT PROTEIN BL19M"/>
    <property type="match status" value="1"/>
</dbReference>
<evidence type="ECO:0000256" key="4">
    <source>
        <dbReference type="ARBA" id="ARBA00023274"/>
    </source>
</evidence>